<evidence type="ECO:0000313" key="2">
    <source>
        <dbReference type="EMBL" id="WKK76878.2"/>
    </source>
</evidence>
<protein>
    <submittedName>
        <fullName evidence="2">Sulfotransferase domain-containing protein</fullName>
    </submittedName>
</protein>
<proteinExistence type="predicted"/>
<evidence type="ECO:0000313" key="3">
    <source>
        <dbReference type="Proteomes" id="UP001230496"/>
    </source>
</evidence>
<dbReference type="KEGG" id="msaa:QYS49_06365"/>
<evidence type="ECO:0000259" key="1">
    <source>
        <dbReference type="Pfam" id="PF00685"/>
    </source>
</evidence>
<dbReference type="AlphaFoldDB" id="A0AA49J9J6"/>
<organism evidence="2 3">
    <name type="scientific">Marivirga salinarum</name>
    <dbReference type="NCBI Taxonomy" id="3059078"/>
    <lineage>
        <taxon>Bacteria</taxon>
        <taxon>Pseudomonadati</taxon>
        <taxon>Bacteroidota</taxon>
        <taxon>Cytophagia</taxon>
        <taxon>Cytophagales</taxon>
        <taxon>Marivirgaceae</taxon>
        <taxon>Marivirga</taxon>
    </lineage>
</organism>
<dbReference type="Pfam" id="PF00685">
    <property type="entry name" value="Sulfotransfer_1"/>
    <property type="match status" value="1"/>
</dbReference>
<dbReference type="RefSeq" id="WP_308350084.1">
    <property type="nucleotide sequence ID" value="NZ_CP129971.1"/>
</dbReference>
<dbReference type="InterPro" id="IPR027417">
    <property type="entry name" value="P-loop_NTPase"/>
</dbReference>
<dbReference type="Gene3D" id="3.40.50.300">
    <property type="entry name" value="P-loop containing nucleotide triphosphate hydrolases"/>
    <property type="match status" value="1"/>
</dbReference>
<dbReference type="SUPFAM" id="SSF52540">
    <property type="entry name" value="P-loop containing nucleoside triphosphate hydrolases"/>
    <property type="match status" value="1"/>
</dbReference>
<keyword evidence="3" id="KW-1185">Reference proteome</keyword>
<name>A0AA49J9J6_9BACT</name>
<gene>
    <name evidence="2" type="ORF">QYS49_06365</name>
</gene>
<dbReference type="InterPro" id="IPR000863">
    <property type="entry name" value="Sulfotransferase_dom"/>
</dbReference>
<accession>A0AA49J9J6</accession>
<dbReference type="EMBL" id="CP129971">
    <property type="protein sequence ID" value="WKK76878.2"/>
    <property type="molecule type" value="Genomic_DNA"/>
</dbReference>
<dbReference type="Proteomes" id="UP001230496">
    <property type="component" value="Chromosome"/>
</dbReference>
<dbReference type="GO" id="GO:0008146">
    <property type="term" value="F:sulfotransferase activity"/>
    <property type="evidence" value="ECO:0007669"/>
    <property type="project" value="InterPro"/>
</dbReference>
<reference evidence="2 3" key="1">
    <citation type="submission" date="2023-08" db="EMBL/GenBank/DDBJ databases">
        <title>Comparative genomics and taxonomic characterization of three novel marine species of genus Marivirga.</title>
        <authorList>
            <person name="Muhammad N."/>
            <person name="Kim S.-G."/>
        </authorList>
    </citation>
    <scope>NUCLEOTIDE SEQUENCE [LARGE SCALE GENOMIC DNA]</scope>
    <source>
        <strain evidence="2 3">BDSF4-3</strain>
    </source>
</reference>
<feature type="domain" description="Sulfotransferase" evidence="1">
    <location>
        <begin position="111"/>
        <end position="249"/>
    </location>
</feature>
<sequence>MRNKSVFYVAGMHRSGTSLTAMWLATEGLNFSGELLGGTLSNKYGHYENIQLLNFASKIIKRHGHNDDGLRLKNFIPITLQENSMKEFLSIVGAALQNKKHFIWKEPRSTLLINEYKKELDLKILAVFRNPDEVVDSLLRRYKSTFPPARRSIINAYNLLINFHFKKATLKSQFLNDWKIYNQQLIDFYKDYPSDILLFDIEDLQNNPHKIAKDVSDFLNTKVTAEGFYKVFDKKEISKIKKAHFKKNKIYSKLRRISK</sequence>